<dbReference type="EMBL" id="HACG01043639">
    <property type="protein sequence ID" value="CEK90504.1"/>
    <property type="molecule type" value="Transcribed_RNA"/>
</dbReference>
<evidence type="ECO:0000313" key="1">
    <source>
        <dbReference type="EMBL" id="CEK90504.1"/>
    </source>
</evidence>
<dbReference type="AlphaFoldDB" id="A0A0B7BAZ4"/>
<organism evidence="1">
    <name type="scientific">Arion vulgaris</name>
    <dbReference type="NCBI Taxonomy" id="1028688"/>
    <lineage>
        <taxon>Eukaryota</taxon>
        <taxon>Metazoa</taxon>
        <taxon>Spiralia</taxon>
        <taxon>Lophotrochozoa</taxon>
        <taxon>Mollusca</taxon>
        <taxon>Gastropoda</taxon>
        <taxon>Heterobranchia</taxon>
        <taxon>Euthyneura</taxon>
        <taxon>Panpulmonata</taxon>
        <taxon>Eupulmonata</taxon>
        <taxon>Stylommatophora</taxon>
        <taxon>Helicina</taxon>
        <taxon>Arionoidea</taxon>
        <taxon>Arionidae</taxon>
        <taxon>Arion</taxon>
    </lineage>
</organism>
<name>A0A0B7BAZ4_9EUPU</name>
<proteinExistence type="predicted"/>
<gene>
    <name evidence="1" type="primary">ORF177220</name>
</gene>
<reference evidence="1" key="1">
    <citation type="submission" date="2014-12" db="EMBL/GenBank/DDBJ databases">
        <title>Insight into the proteome of Arion vulgaris.</title>
        <authorList>
            <person name="Aradska J."/>
            <person name="Bulat T."/>
            <person name="Smidak R."/>
            <person name="Sarate P."/>
            <person name="Gangsoo J."/>
            <person name="Sialana F."/>
            <person name="Bilban M."/>
            <person name="Lubec G."/>
        </authorList>
    </citation>
    <scope>NUCLEOTIDE SEQUENCE</scope>
    <source>
        <tissue evidence="1">Skin</tissue>
    </source>
</reference>
<accession>A0A0B7BAZ4</accession>
<protein>
    <submittedName>
        <fullName evidence="1">Uncharacterized protein</fullName>
    </submittedName>
</protein>
<sequence length="49" mass="5605">MQPFVSLLIYSIIPPTYFQNLPTILPTSVYHSANICLPFYQHLPTILPT</sequence>